<keyword evidence="9" id="KW-0863">Zinc-finger</keyword>
<name>A0ABP0VME9_9BRYO</name>
<keyword evidence="8" id="KW-0539">Nucleus</keyword>
<evidence type="ECO:0000256" key="6">
    <source>
        <dbReference type="ARBA" id="ARBA00022777"/>
    </source>
</evidence>
<dbReference type="Proteomes" id="UP001497444">
    <property type="component" value="Chromosome 1"/>
</dbReference>
<evidence type="ECO:0000313" key="16">
    <source>
        <dbReference type="EMBL" id="CAK9255524.1"/>
    </source>
</evidence>
<dbReference type="PANTHER" id="PTHR12549">
    <property type="entry name" value="JMJC DOMAIN-CONTAINING HISTONE DEMETHYLATION PROTEIN"/>
    <property type="match status" value="1"/>
</dbReference>
<evidence type="ECO:0000259" key="15">
    <source>
        <dbReference type="PROSITE" id="PS51667"/>
    </source>
</evidence>
<feature type="domain" description="WRC" evidence="15">
    <location>
        <begin position="449"/>
        <end position="493"/>
    </location>
</feature>
<evidence type="ECO:0000313" key="17">
    <source>
        <dbReference type="Proteomes" id="UP001497444"/>
    </source>
</evidence>
<evidence type="ECO:0000259" key="12">
    <source>
        <dbReference type="PROSITE" id="PS50011"/>
    </source>
</evidence>
<dbReference type="Pfam" id="PF00069">
    <property type="entry name" value="Pkinase"/>
    <property type="match status" value="1"/>
</dbReference>
<dbReference type="SMART" id="SM00220">
    <property type="entry name" value="S_TKc"/>
    <property type="match status" value="1"/>
</dbReference>
<keyword evidence="5 10" id="KW-0547">Nucleotide-binding</keyword>
<proteinExistence type="inferred from homology"/>
<dbReference type="SUPFAM" id="SSF51197">
    <property type="entry name" value="Clavaminate synthase-like"/>
    <property type="match status" value="1"/>
</dbReference>
<evidence type="ECO:0000256" key="3">
    <source>
        <dbReference type="ARBA" id="ARBA00022679"/>
    </source>
</evidence>
<dbReference type="EMBL" id="OZ020096">
    <property type="protein sequence ID" value="CAK9255524.1"/>
    <property type="molecule type" value="Genomic_DNA"/>
</dbReference>
<evidence type="ECO:0008006" key="18">
    <source>
        <dbReference type="Google" id="ProtNLM"/>
    </source>
</evidence>
<dbReference type="Gene3D" id="1.10.510.10">
    <property type="entry name" value="Transferase(Phosphotransferase) domain 1"/>
    <property type="match status" value="1"/>
</dbReference>
<keyword evidence="4" id="KW-0479">Metal-binding</keyword>
<evidence type="ECO:0000256" key="7">
    <source>
        <dbReference type="ARBA" id="ARBA00022840"/>
    </source>
</evidence>
<keyword evidence="6" id="KW-0418">Kinase</keyword>
<dbReference type="PROSITE" id="PS51667">
    <property type="entry name" value="WRC"/>
    <property type="match status" value="1"/>
</dbReference>
<evidence type="ECO:0000256" key="9">
    <source>
        <dbReference type="PROSITE-ProRule" id="PRU00175"/>
    </source>
</evidence>
<keyword evidence="17" id="KW-1185">Reference proteome</keyword>
<comment type="similarity">
    <text evidence="2">Belongs to the JARID1 histone demethylase family.</text>
</comment>
<sequence>MEPRVGNKYRLGRKIGSGSFGEIYLGVNVQTNEEVAIKLESIKTKHPQLLYESKLYRILQGGTGIPNIRWFGVEGEYNVLVLDLLGPSLEDLFNFCSRKFSLKTVLMLADQLINRVEYVHSKSFLHRDIKPDNFLMGLGRRANQVYVIDFGLAKKYRDPTTHQHIPYRENKNLTGTARYASINTHLGIEQSRRDDLESLGYVLMYFLRGSLPWQGLKAGTKKQKYEKISEKKMSTPIEVLCKAYPSEFASYFHYCRSLRFDDKPDYAYSKRIFRDLFIREGFQFDYVFDWTILKYQQSQTAPAGAPQRAIVSLLGMDLQEIQRNGETAEGSRRRLSAGGLPSGSMEASKHKSSGPDDTTTKEGGLSGMAEPECVPSSSYAQGGSSSRRAVISSSRPAGSTEVGDSSRSLSNKIGRISLRASGMSSSKARMNGRRTAADSISGSKKVPENMGDVFCVRNDGRGWRCSQPREGDTKYCVKHNLQKLRHSKSKGHNLNAGHRSSRKEDGRKKTGHNGGQLAVVKLKKRLKEEEIDSGSEDRNLSKHIRSSTYHEEAEVADDDEGSPGIECKTLERSANSDDHGRKFSSKSAKVAGKLIRLQAKNESKGKEKGHQRLADAVKIEASGVDADDTLPQNHSKVSNQMLPVWNSATYLMCHQCQRNDKGAVAFCGSCGRKRYCYPCIQNWYPLLTPKDVSVKCPFCVGNCNCKACLRRFEPKMEPVQKDVSKKVEFMKYTLTKILPCLKQIDQEQCEELLLESKIQGNTVFICAGNENLKVQHAAIPMDERVFCDNCSTSIVDYHRSCPECSFDLCLTCCKELRGGCQQGRKQPVPQQEPVDEEPKSSDVNTDEGKKPIAAWTANSDGSIPCPPGLGQGCGGCLLELRTLLKPDLISKLTKDAEALCQGVPADEVVRYCSFCATSGPISENMRLAADRASATDNYLYCPTLKDTEGEGFVHFQKHWAQGEPIIVRNVLEGGTGLSWEPLVMWRAIRETTSNKVQADSKSVISVDCLFWAEVEINIHQFFKGYEEGRVHKDGWPEMLKLKDWPPQTDFVNRLPRHGAEFLATLPYKDYTDPKEGILNLATKLPENAIKPDLGPKTYIAYGLRQELGRGDSVTKLHCDMSDAVNLLTHTSEIKFSKQHLKSIANLCKKYKEKYKSEKVQSVEQLVGLQPEANMKVECESVSSAPSRPEEAYSALRVPQVEPDGAKSMDKVTGRNGQESSLLNKAGSFEKTSENSEYGGALWDIFRRQDVPKLQDYLRKHTQEFQHLMDSPLKEVFHPVHDQTFFLDEEHKRKLKEEYQVEAWTFEQNYGEAVVIPAGCPHQVRNLKSCIKVALDFVSPENVEECVRLTNEFRLLPMDHRAKEDKLEVKKMVLYTAREAVKYLYNTPIQHKKNAGRGKTITNGKDDPYPSVKRKLPPPSENNGQGKKKGRQS</sequence>
<evidence type="ECO:0000256" key="11">
    <source>
        <dbReference type="SAM" id="MobiDB-lite"/>
    </source>
</evidence>
<evidence type="ECO:0000256" key="8">
    <source>
        <dbReference type="ARBA" id="ARBA00023242"/>
    </source>
</evidence>
<accession>A0ABP0VME9</accession>
<keyword evidence="3" id="KW-0808">Transferase</keyword>
<dbReference type="PROSITE" id="PS50011">
    <property type="entry name" value="PROTEIN_KINASE_DOM"/>
    <property type="match status" value="1"/>
</dbReference>
<gene>
    <name evidence="16" type="ORF">CSSPJE1EN1_LOCUS1002</name>
</gene>
<dbReference type="PROSITE" id="PS50089">
    <property type="entry name" value="ZF_RING_2"/>
    <property type="match status" value="1"/>
</dbReference>
<feature type="domain" description="JmjC" evidence="14">
    <location>
        <begin position="1073"/>
        <end position="1353"/>
    </location>
</feature>
<dbReference type="InterPro" id="IPR017441">
    <property type="entry name" value="Protein_kinase_ATP_BS"/>
</dbReference>
<dbReference type="Gene3D" id="2.60.120.650">
    <property type="entry name" value="Cupin"/>
    <property type="match status" value="1"/>
</dbReference>
<feature type="domain" description="RING-type" evidence="13">
    <location>
        <begin position="653"/>
        <end position="699"/>
    </location>
</feature>
<evidence type="ECO:0000256" key="5">
    <source>
        <dbReference type="ARBA" id="ARBA00022741"/>
    </source>
</evidence>
<evidence type="ECO:0000259" key="13">
    <source>
        <dbReference type="PROSITE" id="PS50089"/>
    </source>
</evidence>
<feature type="compositionally biased region" description="Polar residues" evidence="11">
    <location>
        <begin position="402"/>
        <end position="411"/>
    </location>
</feature>
<dbReference type="InterPro" id="IPR045109">
    <property type="entry name" value="LSDs-like"/>
</dbReference>
<keyword evidence="7 10" id="KW-0067">ATP-binding</keyword>
<dbReference type="InterPro" id="IPR000719">
    <property type="entry name" value="Prot_kinase_dom"/>
</dbReference>
<comment type="subcellular location">
    <subcellularLocation>
        <location evidence="1">Nucleus</location>
    </subcellularLocation>
</comment>
<dbReference type="InterPro" id="IPR014977">
    <property type="entry name" value="WRC_dom"/>
</dbReference>
<reference evidence="16 17" key="1">
    <citation type="submission" date="2024-02" db="EMBL/GenBank/DDBJ databases">
        <authorList>
            <consortium name="ELIXIR-Norway"/>
            <consortium name="Elixir Norway"/>
        </authorList>
    </citation>
    <scope>NUCLEOTIDE SEQUENCE [LARGE SCALE GENOMIC DNA]</scope>
</reference>
<feature type="region of interest" description="Disordered" evidence="11">
    <location>
        <begin position="485"/>
        <end position="515"/>
    </location>
</feature>
<dbReference type="PROSITE" id="PS51184">
    <property type="entry name" value="JMJC"/>
    <property type="match status" value="1"/>
</dbReference>
<dbReference type="PROSITE" id="PS00108">
    <property type="entry name" value="PROTEIN_KINASE_ST"/>
    <property type="match status" value="1"/>
</dbReference>
<feature type="binding site" evidence="10">
    <location>
        <position position="38"/>
    </location>
    <ligand>
        <name>ATP</name>
        <dbReference type="ChEBI" id="CHEBI:30616"/>
    </ligand>
</feature>
<dbReference type="Pfam" id="PF02373">
    <property type="entry name" value="JmjC"/>
    <property type="match status" value="1"/>
</dbReference>
<feature type="region of interest" description="Disordered" evidence="11">
    <location>
        <begin position="323"/>
        <end position="444"/>
    </location>
</feature>
<dbReference type="PROSITE" id="PS00107">
    <property type="entry name" value="PROTEIN_KINASE_ATP"/>
    <property type="match status" value="1"/>
</dbReference>
<dbReference type="InterPro" id="IPR003347">
    <property type="entry name" value="JmjC_dom"/>
</dbReference>
<feature type="region of interest" description="Disordered" evidence="11">
    <location>
        <begin position="823"/>
        <end position="847"/>
    </location>
</feature>
<dbReference type="Pfam" id="PF08879">
    <property type="entry name" value="WRC"/>
    <property type="match status" value="1"/>
</dbReference>
<dbReference type="SMART" id="SM00558">
    <property type="entry name" value="JmjC"/>
    <property type="match status" value="1"/>
</dbReference>
<organism evidence="16 17">
    <name type="scientific">Sphagnum jensenii</name>
    <dbReference type="NCBI Taxonomy" id="128206"/>
    <lineage>
        <taxon>Eukaryota</taxon>
        <taxon>Viridiplantae</taxon>
        <taxon>Streptophyta</taxon>
        <taxon>Embryophyta</taxon>
        <taxon>Bryophyta</taxon>
        <taxon>Sphagnophytina</taxon>
        <taxon>Sphagnopsida</taxon>
        <taxon>Sphagnales</taxon>
        <taxon>Sphagnaceae</taxon>
        <taxon>Sphagnum</taxon>
    </lineage>
</organism>
<evidence type="ECO:0000256" key="1">
    <source>
        <dbReference type="ARBA" id="ARBA00004123"/>
    </source>
</evidence>
<dbReference type="InterPro" id="IPR001841">
    <property type="entry name" value="Znf_RING"/>
</dbReference>
<evidence type="ECO:0000259" key="14">
    <source>
        <dbReference type="PROSITE" id="PS51184"/>
    </source>
</evidence>
<feature type="domain" description="Protein kinase" evidence="12">
    <location>
        <begin position="9"/>
        <end position="278"/>
    </location>
</feature>
<dbReference type="SUPFAM" id="SSF56112">
    <property type="entry name" value="Protein kinase-like (PK-like)"/>
    <property type="match status" value="1"/>
</dbReference>
<dbReference type="PANTHER" id="PTHR12549:SF38">
    <property type="entry name" value="JMJC DOMAIN-CONTAINING HISTONE DEMETHYLASE 2, ISOFORM A"/>
    <property type="match status" value="1"/>
</dbReference>
<dbReference type="CDD" id="cd14125">
    <property type="entry name" value="STKc_CK1_delta_epsilon"/>
    <property type="match status" value="1"/>
</dbReference>
<dbReference type="InterPro" id="IPR011009">
    <property type="entry name" value="Kinase-like_dom_sf"/>
</dbReference>
<feature type="compositionally biased region" description="Low complexity" evidence="11">
    <location>
        <begin position="376"/>
        <end position="395"/>
    </location>
</feature>
<evidence type="ECO:0000256" key="10">
    <source>
        <dbReference type="PROSITE-ProRule" id="PRU10141"/>
    </source>
</evidence>
<keyword evidence="9" id="KW-0862">Zinc</keyword>
<protein>
    <recommendedName>
        <fullName evidence="18">Non-specific serine/threonine protein kinase</fullName>
    </recommendedName>
</protein>
<evidence type="ECO:0000256" key="2">
    <source>
        <dbReference type="ARBA" id="ARBA00006801"/>
    </source>
</evidence>
<dbReference type="InterPro" id="IPR008271">
    <property type="entry name" value="Ser/Thr_kinase_AS"/>
</dbReference>
<feature type="region of interest" description="Disordered" evidence="11">
    <location>
        <begin position="1392"/>
        <end position="1432"/>
    </location>
</feature>
<feature type="region of interest" description="Disordered" evidence="11">
    <location>
        <begin position="528"/>
        <end position="563"/>
    </location>
</feature>
<feature type="compositionally biased region" description="Basic and acidic residues" evidence="11">
    <location>
        <begin position="836"/>
        <end position="847"/>
    </location>
</feature>
<evidence type="ECO:0000256" key="4">
    <source>
        <dbReference type="ARBA" id="ARBA00022723"/>
    </source>
</evidence>